<keyword evidence="9" id="KW-1185">Reference proteome</keyword>
<dbReference type="Gene3D" id="3.30.9.10">
    <property type="entry name" value="D-Amino Acid Oxidase, subunit A, domain 2"/>
    <property type="match status" value="1"/>
</dbReference>
<dbReference type="PANTHER" id="PTHR11530:SF16">
    <property type="entry name" value="D-AMINO ACID OXIDASE (AFU_ORTHOLOGUE AFUA_5G11290)"/>
    <property type="match status" value="1"/>
</dbReference>
<evidence type="ECO:0000313" key="9">
    <source>
        <dbReference type="Proteomes" id="UP000717696"/>
    </source>
</evidence>
<organism evidence="8 9">
    <name type="scientific">Dactylonectria estremocensis</name>
    <dbReference type="NCBI Taxonomy" id="1079267"/>
    <lineage>
        <taxon>Eukaryota</taxon>
        <taxon>Fungi</taxon>
        <taxon>Dikarya</taxon>
        <taxon>Ascomycota</taxon>
        <taxon>Pezizomycotina</taxon>
        <taxon>Sordariomycetes</taxon>
        <taxon>Hypocreomycetidae</taxon>
        <taxon>Hypocreales</taxon>
        <taxon>Nectriaceae</taxon>
        <taxon>Dactylonectria</taxon>
    </lineage>
</organism>
<feature type="binding site" evidence="6">
    <location>
        <position position="176"/>
    </location>
    <ligand>
        <name>FAD</name>
        <dbReference type="ChEBI" id="CHEBI:57692"/>
    </ligand>
</feature>
<comment type="caution">
    <text evidence="8">The sequence shown here is derived from an EMBL/GenBank/DDBJ whole genome shotgun (WGS) entry which is preliminary data.</text>
</comment>
<keyword evidence="4 6" id="KW-0274">FAD</keyword>
<comment type="similarity">
    <text evidence="2">Belongs to the DAMOX/DASOX family.</text>
</comment>
<keyword evidence="3" id="KW-0285">Flavoprotein</keyword>
<name>A0A9P9EUJ3_9HYPO</name>
<evidence type="ECO:0000256" key="4">
    <source>
        <dbReference type="ARBA" id="ARBA00022827"/>
    </source>
</evidence>
<dbReference type="InterPro" id="IPR023209">
    <property type="entry name" value="DAO"/>
</dbReference>
<evidence type="ECO:0000256" key="3">
    <source>
        <dbReference type="ARBA" id="ARBA00022630"/>
    </source>
</evidence>
<gene>
    <name evidence="8" type="ORF">B0J13DRAFT_665921</name>
</gene>
<evidence type="ECO:0000259" key="7">
    <source>
        <dbReference type="Pfam" id="PF01266"/>
    </source>
</evidence>
<dbReference type="SUPFAM" id="SSF54373">
    <property type="entry name" value="FAD-linked reductases, C-terminal domain"/>
    <property type="match status" value="1"/>
</dbReference>
<dbReference type="InterPro" id="IPR006076">
    <property type="entry name" value="FAD-dep_OxRdtase"/>
</dbReference>
<dbReference type="GO" id="GO:0019478">
    <property type="term" value="P:D-amino acid catabolic process"/>
    <property type="evidence" value="ECO:0007669"/>
    <property type="project" value="TreeGrafter"/>
</dbReference>
<dbReference type="GO" id="GO:0005737">
    <property type="term" value="C:cytoplasm"/>
    <property type="evidence" value="ECO:0007669"/>
    <property type="project" value="TreeGrafter"/>
</dbReference>
<dbReference type="Pfam" id="PF01266">
    <property type="entry name" value="DAO"/>
    <property type="match status" value="1"/>
</dbReference>
<dbReference type="GO" id="GO:0071949">
    <property type="term" value="F:FAD binding"/>
    <property type="evidence" value="ECO:0007669"/>
    <property type="project" value="InterPro"/>
</dbReference>
<comment type="cofactor">
    <cofactor evidence="1 6">
        <name>FAD</name>
        <dbReference type="ChEBI" id="CHEBI:57692"/>
    </cofactor>
</comment>
<dbReference type="PANTHER" id="PTHR11530">
    <property type="entry name" value="D-AMINO ACID OXIDASE"/>
    <property type="match status" value="1"/>
</dbReference>
<dbReference type="Proteomes" id="UP000717696">
    <property type="component" value="Unassembled WGS sequence"/>
</dbReference>
<dbReference type="OrthoDB" id="2015447at2759"/>
<protein>
    <submittedName>
        <fullName evidence="8">FAD dependent oxidoreductase</fullName>
    </submittedName>
</protein>
<keyword evidence="5" id="KW-0560">Oxidoreductase</keyword>
<reference evidence="8" key="1">
    <citation type="journal article" date="2021" name="Nat. Commun.">
        <title>Genetic determinants of endophytism in the Arabidopsis root mycobiome.</title>
        <authorList>
            <person name="Mesny F."/>
            <person name="Miyauchi S."/>
            <person name="Thiergart T."/>
            <person name="Pickel B."/>
            <person name="Atanasova L."/>
            <person name="Karlsson M."/>
            <person name="Huettel B."/>
            <person name="Barry K.W."/>
            <person name="Haridas S."/>
            <person name="Chen C."/>
            <person name="Bauer D."/>
            <person name="Andreopoulos W."/>
            <person name="Pangilinan J."/>
            <person name="LaButti K."/>
            <person name="Riley R."/>
            <person name="Lipzen A."/>
            <person name="Clum A."/>
            <person name="Drula E."/>
            <person name="Henrissat B."/>
            <person name="Kohler A."/>
            <person name="Grigoriev I.V."/>
            <person name="Martin F.M."/>
            <person name="Hacquard S."/>
        </authorList>
    </citation>
    <scope>NUCLEOTIDE SEQUENCE</scope>
    <source>
        <strain evidence="8">MPI-CAGE-AT-0021</strain>
    </source>
</reference>
<feature type="binding site" evidence="6">
    <location>
        <position position="285"/>
    </location>
    <ligand>
        <name>D-dopa</name>
        <dbReference type="ChEBI" id="CHEBI:149689"/>
    </ligand>
</feature>
<evidence type="ECO:0000256" key="6">
    <source>
        <dbReference type="PIRSR" id="PIRSR000189-1"/>
    </source>
</evidence>
<dbReference type="Gene3D" id="3.40.50.720">
    <property type="entry name" value="NAD(P)-binding Rossmann-like Domain"/>
    <property type="match status" value="1"/>
</dbReference>
<evidence type="ECO:0000256" key="2">
    <source>
        <dbReference type="ARBA" id="ARBA00006730"/>
    </source>
</evidence>
<dbReference type="SUPFAM" id="SSF51971">
    <property type="entry name" value="Nucleotide-binding domain"/>
    <property type="match status" value="1"/>
</dbReference>
<dbReference type="AlphaFoldDB" id="A0A9P9EUJ3"/>
<dbReference type="GO" id="GO:0003884">
    <property type="term" value="F:D-amino-acid oxidase activity"/>
    <property type="evidence" value="ECO:0007669"/>
    <property type="project" value="InterPro"/>
</dbReference>
<dbReference type="PIRSF" id="PIRSF000189">
    <property type="entry name" value="D-aa_oxidase"/>
    <property type="match status" value="1"/>
</dbReference>
<evidence type="ECO:0000256" key="5">
    <source>
        <dbReference type="ARBA" id="ARBA00023002"/>
    </source>
</evidence>
<sequence>MVNITILGAGITGLAIASQLPTTYKITIIGKHLPGDPDDFDYASPWAGACWVGVPDSSPRDQKLQLDAYAGLWRIASEHPNSGLRISDVTEIMEYGSPDAVWFQSRIPGFRFLSPSELPAAATWGMTYKSIIISPPVFLKWLRAQLQERGIVFKHVSVQSLDELKGLGHDILVNATGASSKHMVGVADKSLVPVRLQSIVMEKKWDQGFIYRGRDGYYFNIFARPDGTCYLGGFKDVGADDRTIYDHQRQTILTRGHHVLPAVLPSDKPKDYKLLYDIATSYMFRPQDHGGARIEKELLNGQKIVHAYGQEAGGFTYSFGMARAVTELVAEYAYELPTSSHL</sequence>
<proteinExistence type="inferred from homology"/>
<feature type="binding site" evidence="6">
    <location>
        <position position="158"/>
    </location>
    <ligand>
        <name>FAD</name>
        <dbReference type="ChEBI" id="CHEBI:57692"/>
    </ligand>
</feature>
<accession>A0A9P9EUJ3</accession>
<dbReference type="EMBL" id="JAGMUU010000009">
    <property type="protein sequence ID" value="KAH7145512.1"/>
    <property type="molecule type" value="Genomic_DNA"/>
</dbReference>
<evidence type="ECO:0000256" key="1">
    <source>
        <dbReference type="ARBA" id="ARBA00001974"/>
    </source>
</evidence>
<evidence type="ECO:0000313" key="8">
    <source>
        <dbReference type="EMBL" id="KAH7145512.1"/>
    </source>
</evidence>
<feature type="domain" description="FAD dependent oxidoreductase" evidence="7">
    <location>
        <begin position="4"/>
        <end position="328"/>
    </location>
</feature>